<accession>D5RME3</accession>
<protein>
    <submittedName>
        <fullName evidence="2">Uncharacterized protein</fullName>
    </submittedName>
</protein>
<dbReference type="EMBL" id="ADVL01000361">
    <property type="protein sequence ID" value="EFH11509.1"/>
    <property type="molecule type" value="Genomic_DNA"/>
</dbReference>
<feature type="transmembrane region" description="Helical" evidence="1">
    <location>
        <begin position="78"/>
        <end position="103"/>
    </location>
</feature>
<dbReference type="OrthoDB" id="7275333at2"/>
<feature type="transmembrane region" description="Helical" evidence="1">
    <location>
        <begin position="52"/>
        <end position="72"/>
    </location>
</feature>
<dbReference type="Proteomes" id="UP000005324">
    <property type="component" value="Unassembled WGS sequence"/>
</dbReference>
<sequence length="145" mass="15535">MPLTSRARTEFLARRYIASRGGAPMVADPLGIALPRLRQEVALCQRLARIDLIIALVLVMAALTVILTAWLAPLHGGIVTVLLWLHVVPLLGLGAVVWGAILLERTTPRWVVSRRIARALQAGAWLEALDLAVHGLPAPGAAQPA</sequence>
<proteinExistence type="predicted"/>
<dbReference type="AlphaFoldDB" id="D5RME3"/>
<reference evidence="2 3" key="1">
    <citation type="submission" date="2010-04" db="EMBL/GenBank/DDBJ databases">
        <authorList>
            <person name="Qin X."/>
            <person name="Bachman B."/>
            <person name="Battles P."/>
            <person name="Bell A."/>
            <person name="Bess C."/>
            <person name="Bickham C."/>
            <person name="Chaboub L."/>
            <person name="Chen D."/>
            <person name="Coyle M."/>
            <person name="Deiros D.R."/>
            <person name="Dinh H."/>
            <person name="Forbes L."/>
            <person name="Fowler G."/>
            <person name="Francisco L."/>
            <person name="Fu Q."/>
            <person name="Gubbala S."/>
            <person name="Hale W."/>
            <person name="Han Y."/>
            <person name="Hemphill L."/>
            <person name="Highlander S.K."/>
            <person name="Hirani K."/>
            <person name="Hogues M."/>
            <person name="Jackson L."/>
            <person name="Jakkamsetti A."/>
            <person name="Javaid M."/>
            <person name="Jiang H."/>
            <person name="Korchina V."/>
            <person name="Kovar C."/>
            <person name="Lara F."/>
            <person name="Lee S."/>
            <person name="Mata R."/>
            <person name="Mathew T."/>
            <person name="Moen C."/>
            <person name="Morales K."/>
            <person name="Munidasa M."/>
            <person name="Nazareth L."/>
            <person name="Ngo R."/>
            <person name="Nguyen L."/>
            <person name="Okwuonu G."/>
            <person name="Ongeri F."/>
            <person name="Patil S."/>
            <person name="Petrosino J."/>
            <person name="Pham C."/>
            <person name="Pham P."/>
            <person name="Pu L.-L."/>
            <person name="Puazo M."/>
            <person name="Raj R."/>
            <person name="Reid J."/>
            <person name="Rouhana J."/>
            <person name="Saada N."/>
            <person name="Shang Y."/>
            <person name="Simmons D."/>
            <person name="Thornton R."/>
            <person name="Warren J."/>
            <person name="Weissenberger G."/>
            <person name="Zhang J."/>
            <person name="Zhang L."/>
            <person name="Zhou C."/>
            <person name="Zhu D."/>
            <person name="Muzny D."/>
            <person name="Worley K."/>
            <person name="Gibbs R."/>
        </authorList>
    </citation>
    <scope>NUCLEOTIDE SEQUENCE [LARGE SCALE GENOMIC DNA]</scope>
    <source>
        <strain evidence="2 3">ATCC 49957</strain>
    </source>
</reference>
<keyword evidence="1" id="KW-1133">Transmembrane helix</keyword>
<comment type="caution">
    <text evidence="2">The sequence shown here is derived from an EMBL/GenBank/DDBJ whole genome shotgun (WGS) entry which is preliminary data.</text>
</comment>
<dbReference type="HOGENOM" id="CLU_1785426_0_0_5"/>
<keyword evidence="3" id="KW-1185">Reference proteome</keyword>
<evidence type="ECO:0000313" key="2">
    <source>
        <dbReference type="EMBL" id="EFH11509.1"/>
    </source>
</evidence>
<organism evidence="2 3">
    <name type="scientific">Pseudoroseomonas cervicalis ATCC 49957</name>
    <dbReference type="NCBI Taxonomy" id="525371"/>
    <lineage>
        <taxon>Bacteria</taxon>
        <taxon>Pseudomonadati</taxon>
        <taxon>Pseudomonadota</taxon>
        <taxon>Alphaproteobacteria</taxon>
        <taxon>Acetobacterales</taxon>
        <taxon>Roseomonadaceae</taxon>
        <taxon>Roseomonas</taxon>
    </lineage>
</organism>
<evidence type="ECO:0000313" key="3">
    <source>
        <dbReference type="Proteomes" id="UP000005324"/>
    </source>
</evidence>
<gene>
    <name evidence="2" type="ORF">HMPREF0731_2254</name>
</gene>
<name>D5RME3_9PROT</name>
<dbReference type="RefSeq" id="WP_007004671.1">
    <property type="nucleotide sequence ID" value="NZ_GG770779.1"/>
</dbReference>
<keyword evidence="1" id="KW-0812">Transmembrane</keyword>
<evidence type="ECO:0000256" key="1">
    <source>
        <dbReference type="SAM" id="Phobius"/>
    </source>
</evidence>
<keyword evidence="1" id="KW-0472">Membrane</keyword>